<dbReference type="PANTHER" id="PTHR33064">
    <property type="entry name" value="POL PROTEIN"/>
    <property type="match status" value="1"/>
</dbReference>
<dbReference type="CDD" id="cd01647">
    <property type="entry name" value="RT_LTR"/>
    <property type="match status" value="1"/>
</dbReference>
<proteinExistence type="predicted"/>
<dbReference type="Pfam" id="PF00078">
    <property type="entry name" value="RVT_1"/>
    <property type="match status" value="1"/>
</dbReference>
<name>A0A9P6GX76_9MICR</name>
<gene>
    <name evidence="2" type="primary">Tf2-9_15</name>
    <name evidence="2" type="ORF">NGRA_2916</name>
</gene>
<dbReference type="EMBL" id="SBJO01000458">
    <property type="protein sequence ID" value="KAF9760991.1"/>
    <property type="molecule type" value="Genomic_DNA"/>
</dbReference>
<dbReference type="PROSITE" id="PS50878">
    <property type="entry name" value="RT_POL"/>
    <property type="match status" value="1"/>
</dbReference>
<organism evidence="2 3">
    <name type="scientific">Nosema granulosis</name>
    <dbReference type="NCBI Taxonomy" id="83296"/>
    <lineage>
        <taxon>Eukaryota</taxon>
        <taxon>Fungi</taxon>
        <taxon>Fungi incertae sedis</taxon>
        <taxon>Microsporidia</taxon>
        <taxon>Nosematidae</taxon>
        <taxon>Nosema</taxon>
    </lineage>
</organism>
<dbReference type="Gene3D" id="3.10.10.10">
    <property type="entry name" value="HIV Type 1 Reverse Transcriptase, subunit A, domain 1"/>
    <property type="match status" value="1"/>
</dbReference>
<dbReference type="PANTHER" id="PTHR33064:SF37">
    <property type="entry name" value="RIBONUCLEASE H"/>
    <property type="match status" value="1"/>
</dbReference>
<dbReference type="InterPro" id="IPR051320">
    <property type="entry name" value="Viral_Replic_Matur_Polypro"/>
</dbReference>
<accession>A0A9P6GX76</accession>
<comment type="caution">
    <text evidence="2">The sequence shown here is derived from an EMBL/GenBank/DDBJ whole genome shotgun (WGS) entry which is preliminary data.</text>
</comment>
<evidence type="ECO:0000313" key="2">
    <source>
        <dbReference type="EMBL" id="KAF9760991.1"/>
    </source>
</evidence>
<dbReference type="SUPFAM" id="SSF56672">
    <property type="entry name" value="DNA/RNA polymerases"/>
    <property type="match status" value="1"/>
</dbReference>
<sequence>MNKKVVYMTGEKCVIKTKVGEKVIKRGQNVQYYLRDRLRDYLEDLVKRGVIIKSISERRNPFRALKKPDGGIRLVSNLMVLNDLMEKDVYTLPLIRDIIRATQGSKLFTVLDLKEGFYHIVIEEGHKHKTAFEFDGRVFEWNNMVMGFKNAPHLMQRVMNNALDELRGRGVEVYMGDIVVHAKSERDHDELLEKVISKFKTLGLRVNPKKVQYKLEEIKLLGVSINGQDMEPNEIKKQEALEYKKPENVKELRRFLGLTGWFRDFIPEYAYRTVSLTEALKKDTKWNWTDDMYGV</sequence>
<protein>
    <submittedName>
        <fullName evidence="2">Transposon Tf2-9 polyprotein</fullName>
    </submittedName>
</protein>
<evidence type="ECO:0000259" key="1">
    <source>
        <dbReference type="PROSITE" id="PS50878"/>
    </source>
</evidence>
<keyword evidence="3" id="KW-1185">Reference proteome</keyword>
<dbReference type="OrthoDB" id="5423428at2759"/>
<dbReference type="InterPro" id="IPR000477">
    <property type="entry name" value="RT_dom"/>
</dbReference>
<dbReference type="Proteomes" id="UP000740883">
    <property type="component" value="Unassembled WGS sequence"/>
</dbReference>
<feature type="domain" description="Reverse transcriptase" evidence="1">
    <location>
        <begin position="46"/>
        <end position="225"/>
    </location>
</feature>
<dbReference type="Gene3D" id="3.30.70.270">
    <property type="match status" value="2"/>
</dbReference>
<dbReference type="AlphaFoldDB" id="A0A9P6GX76"/>
<dbReference type="InterPro" id="IPR043128">
    <property type="entry name" value="Rev_trsase/Diguanyl_cyclase"/>
</dbReference>
<evidence type="ECO:0000313" key="3">
    <source>
        <dbReference type="Proteomes" id="UP000740883"/>
    </source>
</evidence>
<reference evidence="2 3" key="1">
    <citation type="journal article" date="2020" name="Genome Biol. Evol.">
        <title>Comparative genomics of strictly vertically transmitted, feminizing microsporidia endosymbionts of amphipod crustaceans.</title>
        <authorList>
            <person name="Cormier A."/>
            <person name="Chebbi M.A."/>
            <person name="Giraud I."/>
            <person name="Wattier R."/>
            <person name="Teixeira M."/>
            <person name="Gilbert C."/>
            <person name="Rigaud T."/>
            <person name="Cordaux R."/>
        </authorList>
    </citation>
    <scope>NUCLEOTIDE SEQUENCE [LARGE SCALE GENOMIC DNA]</scope>
    <source>
        <strain evidence="2 3">Ou3-Ou53</strain>
    </source>
</reference>
<dbReference type="InterPro" id="IPR043502">
    <property type="entry name" value="DNA/RNA_pol_sf"/>
</dbReference>